<accession>A0A0C9Y4P5</accession>
<protein>
    <submittedName>
        <fullName evidence="2">Unplaced genomic scaffold K443scaffold_28, whole genome shotgun sequence</fullName>
    </submittedName>
</protein>
<proteinExistence type="predicted"/>
<dbReference type="AlphaFoldDB" id="A0A0C9Y4P5"/>
<dbReference type="HOGENOM" id="CLU_2638430_0_0_1"/>
<evidence type="ECO:0000256" key="1">
    <source>
        <dbReference type="SAM" id="Phobius"/>
    </source>
</evidence>
<gene>
    <name evidence="2" type="ORF">K443DRAFT_4098</name>
</gene>
<organism evidence="2 3">
    <name type="scientific">Laccaria amethystina LaAM-08-1</name>
    <dbReference type="NCBI Taxonomy" id="1095629"/>
    <lineage>
        <taxon>Eukaryota</taxon>
        <taxon>Fungi</taxon>
        <taxon>Dikarya</taxon>
        <taxon>Basidiomycota</taxon>
        <taxon>Agaricomycotina</taxon>
        <taxon>Agaricomycetes</taxon>
        <taxon>Agaricomycetidae</taxon>
        <taxon>Agaricales</taxon>
        <taxon>Agaricineae</taxon>
        <taxon>Hydnangiaceae</taxon>
        <taxon>Laccaria</taxon>
    </lineage>
</organism>
<dbReference type="EMBL" id="KN838563">
    <property type="protein sequence ID" value="KIK05092.1"/>
    <property type="molecule type" value="Genomic_DNA"/>
</dbReference>
<name>A0A0C9Y4P5_9AGAR</name>
<keyword evidence="1" id="KW-0812">Transmembrane</keyword>
<feature type="transmembrane region" description="Helical" evidence="1">
    <location>
        <begin position="12"/>
        <end position="34"/>
    </location>
</feature>
<evidence type="ECO:0000313" key="3">
    <source>
        <dbReference type="Proteomes" id="UP000054477"/>
    </source>
</evidence>
<dbReference type="Proteomes" id="UP000054477">
    <property type="component" value="Unassembled WGS sequence"/>
</dbReference>
<keyword evidence="1" id="KW-1133">Transmembrane helix</keyword>
<sequence>MPVGCGRGPLVLYGGSSALVIRGGVVVVYGGLLWMRGRLLCGGGAGVMSIRGPEGRRRHGMPRWTVAVRLVATIYIM</sequence>
<evidence type="ECO:0000313" key="2">
    <source>
        <dbReference type="EMBL" id="KIK05092.1"/>
    </source>
</evidence>
<reference evidence="2 3" key="1">
    <citation type="submission" date="2014-04" db="EMBL/GenBank/DDBJ databases">
        <authorList>
            <consortium name="DOE Joint Genome Institute"/>
            <person name="Kuo A."/>
            <person name="Kohler A."/>
            <person name="Nagy L.G."/>
            <person name="Floudas D."/>
            <person name="Copeland A."/>
            <person name="Barry K.W."/>
            <person name="Cichocki N."/>
            <person name="Veneault-Fourrey C."/>
            <person name="LaButti K."/>
            <person name="Lindquist E.A."/>
            <person name="Lipzen A."/>
            <person name="Lundell T."/>
            <person name="Morin E."/>
            <person name="Murat C."/>
            <person name="Sun H."/>
            <person name="Tunlid A."/>
            <person name="Henrissat B."/>
            <person name="Grigoriev I.V."/>
            <person name="Hibbett D.S."/>
            <person name="Martin F."/>
            <person name="Nordberg H.P."/>
            <person name="Cantor M.N."/>
            <person name="Hua S.X."/>
        </authorList>
    </citation>
    <scope>NUCLEOTIDE SEQUENCE [LARGE SCALE GENOMIC DNA]</scope>
    <source>
        <strain evidence="2 3">LaAM-08-1</strain>
    </source>
</reference>
<reference evidence="3" key="2">
    <citation type="submission" date="2015-01" db="EMBL/GenBank/DDBJ databases">
        <title>Evolutionary Origins and Diversification of the Mycorrhizal Mutualists.</title>
        <authorList>
            <consortium name="DOE Joint Genome Institute"/>
            <consortium name="Mycorrhizal Genomics Consortium"/>
            <person name="Kohler A."/>
            <person name="Kuo A."/>
            <person name="Nagy L.G."/>
            <person name="Floudas D."/>
            <person name="Copeland A."/>
            <person name="Barry K.W."/>
            <person name="Cichocki N."/>
            <person name="Veneault-Fourrey C."/>
            <person name="LaButti K."/>
            <person name="Lindquist E.A."/>
            <person name="Lipzen A."/>
            <person name="Lundell T."/>
            <person name="Morin E."/>
            <person name="Murat C."/>
            <person name="Riley R."/>
            <person name="Ohm R."/>
            <person name="Sun H."/>
            <person name="Tunlid A."/>
            <person name="Henrissat B."/>
            <person name="Grigoriev I.V."/>
            <person name="Hibbett D.S."/>
            <person name="Martin F."/>
        </authorList>
    </citation>
    <scope>NUCLEOTIDE SEQUENCE [LARGE SCALE GENOMIC DNA]</scope>
    <source>
        <strain evidence="3">LaAM-08-1</strain>
    </source>
</reference>
<keyword evidence="3" id="KW-1185">Reference proteome</keyword>
<keyword evidence="1" id="KW-0472">Membrane</keyword>